<accession>A0A8J4VVF9</accession>
<dbReference type="PANTHER" id="PTHR31900:SF30">
    <property type="entry name" value="SUPERFAMILY PROTEIN, PUTATIVE-RELATED"/>
    <property type="match status" value="1"/>
</dbReference>
<dbReference type="Proteomes" id="UP000737018">
    <property type="component" value="Unassembled WGS sequence"/>
</dbReference>
<dbReference type="Pfam" id="PF07723">
    <property type="entry name" value="LRR_2"/>
    <property type="match status" value="1"/>
</dbReference>
<evidence type="ECO:0000256" key="1">
    <source>
        <dbReference type="SAM" id="MobiDB-lite"/>
    </source>
</evidence>
<dbReference type="EMBL" id="JRKL02001824">
    <property type="protein sequence ID" value="KAF3961841.1"/>
    <property type="molecule type" value="Genomic_DNA"/>
</dbReference>
<evidence type="ECO:0000259" key="2">
    <source>
        <dbReference type="Pfam" id="PF08387"/>
    </source>
</evidence>
<reference evidence="3" key="1">
    <citation type="submission" date="2020-03" db="EMBL/GenBank/DDBJ databases">
        <title>Castanea mollissima Vanexum genome sequencing.</title>
        <authorList>
            <person name="Staton M."/>
        </authorList>
    </citation>
    <scope>NUCLEOTIDE SEQUENCE</scope>
    <source>
        <tissue evidence="3">Leaf</tissue>
    </source>
</reference>
<dbReference type="Gene3D" id="3.80.10.10">
    <property type="entry name" value="Ribonuclease Inhibitor"/>
    <property type="match status" value="1"/>
</dbReference>
<dbReference type="SUPFAM" id="SSF52047">
    <property type="entry name" value="RNI-like"/>
    <property type="match status" value="1"/>
</dbReference>
<evidence type="ECO:0000313" key="4">
    <source>
        <dbReference type="Proteomes" id="UP000737018"/>
    </source>
</evidence>
<comment type="caution">
    <text evidence="3">The sequence shown here is derived from an EMBL/GenBank/DDBJ whole genome shotgun (WGS) entry which is preliminary data.</text>
</comment>
<dbReference type="Pfam" id="PF08387">
    <property type="entry name" value="FBD"/>
    <property type="match status" value="1"/>
</dbReference>
<feature type="domain" description="FBD" evidence="2">
    <location>
        <begin position="235"/>
        <end position="277"/>
    </location>
</feature>
<feature type="compositionally biased region" description="Polar residues" evidence="1">
    <location>
        <begin position="9"/>
        <end position="18"/>
    </location>
</feature>
<keyword evidence="4" id="KW-1185">Reference proteome</keyword>
<gene>
    <name evidence="3" type="ORF">CMV_013580</name>
</gene>
<dbReference type="OrthoDB" id="999642at2759"/>
<proteinExistence type="predicted"/>
<sequence length="308" mass="35633">MREDGVASKVQTESTTEQENLRHKLRKIQKLSARKRRKEWLFQGNNQTMDQGSLIKDSKTQMCYNLRLPYSIFFPSFKILTLKHIIFPDDQSTQRLFSGCPVLEELTLDDCYWDNINAISISAPMLKSLVIYDLLDSESRHQIEVAYHANKLIKELSNVESLVLTPQTVEALDYKEEFIAHLPKFHNLAHLEFYTGFVDMASGALMKVFQNSPCLASLELNGGIELTKEDWKLDHVPPCFLTHLKTIKIGDFLGTEEEVLVVRTLLQNTAVLERMVISWSKEFSGQGQKQKAYHHDQKKRMHEFWNSP</sequence>
<organism evidence="3 4">
    <name type="scientific">Castanea mollissima</name>
    <name type="common">Chinese chestnut</name>
    <dbReference type="NCBI Taxonomy" id="60419"/>
    <lineage>
        <taxon>Eukaryota</taxon>
        <taxon>Viridiplantae</taxon>
        <taxon>Streptophyta</taxon>
        <taxon>Embryophyta</taxon>
        <taxon>Tracheophyta</taxon>
        <taxon>Spermatophyta</taxon>
        <taxon>Magnoliopsida</taxon>
        <taxon>eudicotyledons</taxon>
        <taxon>Gunneridae</taxon>
        <taxon>Pentapetalae</taxon>
        <taxon>rosids</taxon>
        <taxon>fabids</taxon>
        <taxon>Fagales</taxon>
        <taxon>Fagaceae</taxon>
        <taxon>Castanea</taxon>
    </lineage>
</organism>
<protein>
    <recommendedName>
        <fullName evidence="2">FBD domain-containing protein</fullName>
    </recommendedName>
</protein>
<dbReference type="PANTHER" id="PTHR31900">
    <property type="entry name" value="F-BOX/RNI SUPERFAMILY PROTEIN-RELATED"/>
    <property type="match status" value="1"/>
</dbReference>
<dbReference type="InterPro" id="IPR006566">
    <property type="entry name" value="FBD"/>
</dbReference>
<feature type="region of interest" description="Disordered" evidence="1">
    <location>
        <begin position="1"/>
        <end position="20"/>
    </location>
</feature>
<name>A0A8J4VVF9_9ROSI</name>
<dbReference type="InterPro" id="IPR032675">
    <property type="entry name" value="LRR_dom_sf"/>
</dbReference>
<dbReference type="InterPro" id="IPR013101">
    <property type="entry name" value="LRR_PRU1-like"/>
</dbReference>
<evidence type="ECO:0000313" key="3">
    <source>
        <dbReference type="EMBL" id="KAF3961841.1"/>
    </source>
</evidence>
<dbReference type="InterPro" id="IPR050232">
    <property type="entry name" value="FBL13/AtMIF1-like"/>
</dbReference>
<dbReference type="AlphaFoldDB" id="A0A8J4VVF9"/>